<keyword evidence="4" id="KW-0328">Glycosyltransferase</keyword>
<evidence type="ECO:0000313" key="11">
    <source>
        <dbReference type="Proteomes" id="UP000824469"/>
    </source>
</evidence>
<sequence>MQRSFSLSLKAIGVSSKDLADYEIGESLPEDYAEWYPRKDPSECRRAGVLLHPTSLPGPNGIGELGHELFTFLDWLETTGCKVWQVLPLVPPGRKFGEDGSPYAGQDANCGNTLLISLEELVKDGLLSKEELPEPKPVERIDFTSVTRIKDPLIAKAAKRLVNSTGELKHELELFRRAPEVLGWLEDAALFAAIDNSLDAYSWSDWPKPLRDRHLVALELIYEKEKEFIDIFIAQQFLFQRQWKAVHRYAQKKGIRIIGDMPIYVGGHSADVWANRSQFQLNKTGRPTLVSGVPPDAFSETGQLWGRTSIWMIWEAAMKELKNEKSLGLDGLLVDSKRWLPLPVVESADLANQIQLVRSVKESESRKGFNGVLSFKRKSYVLKVSLIMISRTSRLKQMIDTLIAEEDEGCPAFSYDDAHKKAMDIESENKTSSHSRRKSEDEDSDSNDNGSELVKALREDILVKDH</sequence>
<keyword evidence="6" id="KW-0119">Carbohydrate metabolism</keyword>
<evidence type="ECO:0000256" key="5">
    <source>
        <dbReference type="ARBA" id="ARBA00022679"/>
    </source>
</evidence>
<evidence type="ECO:0000256" key="2">
    <source>
        <dbReference type="ARBA" id="ARBA00005684"/>
    </source>
</evidence>
<dbReference type="InterPro" id="IPR017853">
    <property type="entry name" value="GH"/>
</dbReference>
<dbReference type="Pfam" id="PF02446">
    <property type="entry name" value="Glyco_hydro_77"/>
    <property type="match status" value="1"/>
</dbReference>
<evidence type="ECO:0000313" key="10">
    <source>
        <dbReference type="EMBL" id="KAH9295441.1"/>
    </source>
</evidence>
<dbReference type="InterPro" id="IPR003385">
    <property type="entry name" value="Glyco_hydro_77"/>
</dbReference>
<dbReference type="GO" id="GO:0004134">
    <property type="term" value="F:4-alpha-glucanotransferase activity"/>
    <property type="evidence" value="ECO:0007669"/>
    <property type="project" value="UniProtKB-EC"/>
</dbReference>
<evidence type="ECO:0000256" key="7">
    <source>
        <dbReference type="ARBA" id="ARBA00031423"/>
    </source>
</evidence>
<organism evidence="10 11">
    <name type="scientific">Taxus chinensis</name>
    <name type="common">Chinese yew</name>
    <name type="synonym">Taxus wallichiana var. chinensis</name>
    <dbReference type="NCBI Taxonomy" id="29808"/>
    <lineage>
        <taxon>Eukaryota</taxon>
        <taxon>Viridiplantae</taxon>
        <taxon>Streptophyta</taxon>
        <taxon>Embryophyta</taxon>
        <taxon>Tracheophyta</taxon>
        <taxon>Spermatophyta</taxon>
        <taxon>Pinopsida</taxon>
        <taxon>Pinidae</taxon>
        <taxon>Conifers II</taxon>
        <taxon>Cupressales</taxon>
        <taxon>Taxaceae</taxon>
        <taxon>Taxus</taxon>
    </lineage>
</organism>
<gene>
    <name evidence="10" type="ORF">KI387_039029</name>
</gene>
<evidence type="ECO:0000256" key="1">
    <source>
        <dbReference type="ARBA" id="ARBA00000439"/>
    </source>
</evidence>
<comment type="caution">
    <text evidence="10">The sequence shown here is derived from an EMBL/GenBank/DDBJ whole genome shotgun (WGS) entry which is preliminary data.</text>
</comment>
<name>A0AA38CA62_TAXCH</name>
<evidence type="ECO:0000256" key="6">
    <source>
        <dbReference type="ARBA" id="ARBA00023277"/>
    </source>
</evidence>
<dbReference type="EC" id="2.4.1.25" evidence="3"/>
<keyword evidence="5" id="KW-0808">Transferase</keyword>
<comment type="catalytic activity">
    <reaction evidence="1">
        <text>Transfers a segment of a (1-&gt;4)-alpha-D-glucan to a new position in an acceptor, which may be glucose or a (1-&gt;4)-alpha-D-glucan.</text>
        <dbReference type="EC" id="2.4.1.25"/>
    </reaction>
</comment>
<evidence type="ECO:0000256" key="4">
    <source>
        <dbReference type="ARBA" id="ARBA00022676"/>
    </source>
</evidence>
<evidence type="ECO:0000256" key="3">
    <source>
        <dbReference type="ARBA" id="ARBA00012560"/>
    </source>
</evidence>
<dbReference type="Proteomes" id="UP000824469">
    <property type="component" value="Unassembled WGS sequence"/>
</dbReference>
<dbReference type="EMBL" id="JAHRHJ020000011">
    <property type="protein sequence ID" value="KAH9295441.1"/>
    <property type="molecule type" value="Genomic_DNA"/>
</dbReference>
<keyword evidence="11" id="KW-1185">Reference proteome</keyword>
<comment type="similarity">
    <text evidence="2">Belongs to the disproportionating enzyme family.</text>
</comment>
<dbReference type="PANTHER" id="PTHR32438:SF5">
    <property type="entry name" value="4-ALPHA-GLUCANOTRANSFERASE DPE1, CHLOROPLASTIC_AMYLOPLASTIC"/>
    <property type="match status" value="1"/>
</dbReference>
<evidence type="ECO:0000256" key="8">
    <source>
        <dbReference type="ARBA" id="ARBA00031501"/>
    </source>
</evidence>
<proteinExistence type="inferred from homology"/>
<dbReference type="SUPFAM" id="SSF51445">
    <property type="entry name" value="(Trans)glycosidases"/>
    <property type="match status" value="1"/>
</dbReference>
<accession>A0AA38CA62</accession>
<feature type="region of interest" description="Disordered" evidence="9">
    <location>
        <begin position="424"/>
        <end position="454"/>
    </location>
</feature>
<reference evidence="10 11" key="1">
    <citation type="journal article" date="2021" name="Nat. Plants">
        <title>The Taxus genome provides insights into paclitaxel biosynthesis.</title>
        <authorList>
            <person name="Xiong X."/>
            <person name="Gou J."/>
            <person name="Liao Q."/>
            <person name="Li Y."/>
            <person name="Zhou Q."/>
            <person name="Bi G."/>
            <person name="Li C."/>
            <person name="Du R."/>
            <person name="Wang X."/>
            <person name="Sun T."/>
            <person name="Guo L."/>
            <person name="Liang H."/>
            <person name="Lu P."/>
            <person name="Wu Y."/>
            <person name="Zhang Z."/>
            <person name="Ro D.K."/>
            <person name="Shang Y."/>
            <person name="Huang S."/>
            <person name="Yan J."/>
        </authorList>
    </citation>
    <scope>NUCLEOTIDE SEQUENCE [LARGE SCALE GENOMIC DNA]</scope>
    <source>
        <strain evidence="10">Ta-2019</strain>
    </source>
</reference>
<dbReference type="PANTHER" id="PTHR32438">
    <property type="entry name" value="4-ALPHA-GLUCANOTRANSFERASE DPE1, CHLOROPLASTIC/AMYLOPLASTIC"/>
    <property type="match status" value="1"/>
</dbReference>
<protein>
    <recommendedName>
        <fullName evidence="3">4-alpha-glucanotransferase</fullName>
        <ecNumber evidence="3">2.4.1.25</ecNumber>
    </recommendedName>
    <alternativeName>
        <fullName evidence="7">Amylomaltase</fullName>
    </alternativeName>
    <alternativeName>
        <fullName evidence="8">Disproportionating enzyme</fullName>
    </alternativeName>
</protein>
<dbReference type="AlphaFoldDB" id="A0AA38CA62"/>
<dbReference type="Gene3D" id="3.20.20.80">
    <property type="entry name" value="Glycosidases"/>
    <property type="match status" value="1"/>
</dbReference>
<dbReference type="GO" id="GO:0005975">
    <property type="term" value="P:carbohydrate metabolic process"/>
    <property type="evidence" value="ECO:0007669"/>
    <property type="project" value="InterPro"/>
</dbReference>
<evidence type="ECO:0000256" key="9">
    <source>
        <dbReference type="SAM" id="MobiDB-lite"/>
    </source>
</evidence>